<dbReference type="RefSeq" id="WP_115867932.1">
    <property type="nucleotide sequence ID" value="NZ_QREG01000008.1"/>
</dbReference>
<comment type="caution">
    <text evidence="3">The sequence shown here is derived from an EMBL/GenBank/DDBJ whole genome shotgun (WGS) entry which is preliminary data.</text>
</comment>
<sequence length="357" mass="39870">MTTLKNLFTLLLCALLGCTSPSTQQQDADRVSTLQASYATRFDISGEKLTVREPWPGAQSPISYSLGKSPQRVVVTSTTHLPYLELLGLTDRLVGFPGTQYISSPAFRQQVASGAITELGPDGNINLELLISLNPDVVFAFDMGSESTTLDKITESGIPVVYNADYLESSALGRAEWIKFFGAYFDKEKAADSIFNHITNRYDSLQHLASQAAIHPTLLSGVLYGDVWFMPGGQNWAAEFYRDAGGEYLWADDSTSGWLEISFESVFNKARHADYWIGTSTFNTREELLSQDARYGDFAAFQNDRVYNYSKRRSPSGGYDFFESGYARPDRVLADLIAILHPELLPDYETYYFEKLP</sequence>
<gene>
    <name evidence="3" type="ORF">C7460_10810</name>
</gene>
<keyword evidence="1" id="KW-0732">Signal</keyword>
<dbReference type="GO" id="GO:0071281">
    <property type="term" value="P:cellular response to iron ion"/>
    <property type="evidence" value="ECO:0007669"/>
    <property type="project" value="TreeGrafter"/>
</dbReference>
<feature type="chain" id="PRO_5017799046" evidence="1">
    <location>
        <begin position="26"/>
        <end position="357"/>
    </location>
</feature>
<dbReference type="PROSITE" id="PS50983">
    <property type="entry name" value="FE_B12_PBP"/>
    <property type="match status" value="1"/>
</dbReference>
<evidence type="ECO:0000259" key="2">
    <source>
        <dbReference type="PROSITE" id="PS50983"/>
    </source>
</evidence>
<dbReference type="OrthoDB" id="9812528at2"/>
<dbReference type="AlphaFoldDB" id="A0A3D9L4Q7"/>
<proteinExistence type="predicted"/>
<dbReference type="CDD" id="cd01141">
    <property type="entry name" value="TroA_d"/>
    <property type="match status" value="1"/>
</dbReference>
<evidence type="ECO:0000313" key="3">
    <source>
        <dbReference type="EMBL" id="RED99394.1"/>
    </source>
</evidence>
<dbReference type="PROSITE" id="PS51257">
    <property type="entry name" value="PROKAR_LIPOPROTEIN"/>
    <property type="match status" value="1"/>
</dbReference>
<dbReference type="PANTHER" id="PTHR30535:SF34">
    <property type="entry name" value="MOLYBDATE-BINDING PROTEIN MOLA"/>
    <property type="match status" value="1"/>
</dbReference>
<protein>
    <submittedName>
        <fullName evidence="3">Iron complex transport system substrate-binding protein</fullName>
    </submittedName>
</protein>
<dbReference type="Proteomes" id="UP000256779">
    <property type="component" value="Unassembled WGS sequence"/>
</dbReference>
<dbReference type="InterPro" id="IPR002491">
    <property type="entry name" value="ABC_transptr_periplasmic_BD"/>
</dbReference>
<feature type="domain" description="Fe/B12 periplasmic-binding" evidence="2">
    <location>
        <begin position="72"/>
        <end position="344"/>
    </location>
</feature>
<dbReference type="Gene3D" id="3.40.50.1980">
    <property type="entry name" value="Nitrogenase molybdenum iron protein domain"/>
    <property type="match status" value="2"/>
</dbReference>
<dbReference type="EMBL" id="QREG01000008">
    <property type="protein sequence ID" value="RED99394.1"/>
    <property type="molecule type" value="Genomic_DNA"/>
</dbReference>
<name>A0A3D9L4Q7_MARFU</name>
<dbReference type="InterPro" id="IPR050902">
    <property type="entry name" value="ABC_Transporter_SBP"/>
</dbReference>
<feature type="signal peptide" evidence="1">
    <location>
        <begin position="1"/>
        <end position="25"/>
    </location>
</feature>
<evidence type="ECO:0000256" key="1">
    <source>
        <dbReference type="SAM" id="SignalP"/>
    </source>
</evidence>
<keyword evidence="4" id="KW-1185">Reference proteome</keyword>
<reference evidence="3 4" key="1">
    <citation type="submission" date="2018-07" db="EMBL/GenBank/DDBJ databases">
        <title>Genomic Encyclopedia of Type Strains, Phase IV (KMG-IV): sequencing the most valuable type-strain genomes for metagenomic binning, comparative biology and taxonomic classification.</title>
        <authorList>
            <person name="Goeker M."/>
        </authorList>
    </citation>
    <scope>NUCLEOTIDE SEQUENCE [LARGE SCALE GENOMIC DNA]</scope>
    <source>
        <strain evidence="3 4">DSM 4134</strain>
    </source>
</reference>
<dbReference type="Pfam" id="PF01497">
    <property type="entry name" value="Peripla_BP_2"/>
    <property type="match status" value="1"/>
</dbReference>
<dbReference type="PANTHER" id="PTHR30535">
    <property type="entry name" value="VITAMIN B12-BINDING PROTEIN"/>
    <property type="match status" value="1"/>
</dbReference>
<organism evidence="3 4">
    <name type="scientific">Marinoscillum furvescens DSM 4134</name>
    <dbReference type="NCBI Taxonomy" id="1122208"/>
    <lineage>
        <taxon>Bacteria</taxon>
        <taxon>Pseudomonadati</taxon>
        <taxon>Bacteroidota</taxon>
        <taxon>Cytophagia</taxon>
        <taxon>Cytophagales</taxon>
        <taxon>Reichenbachiellaceae</taxon>
        <taxon>Marinoscillum</taxon>
    </lineage>
</organism>
<dbReference type="SUPFAM" id="SSF53807">
    <property type="entry name" value="Helical backbone' metal receptor"/>
    <property type="match status" value="1"/>
</dbReference>
<evidence type="ECO:0000313" key="4">
    <source>
        <dbReference type="Proteomes" id="UP000256779"/>
    </source>
</evidence>
<accession>A0A3D9L4Q7</accession>